<evidence type="ECO:0000256" key="3">
    <source>
        <dbReference type="ARBA" id="ARBA00022729"/>
    </source>
</evidence>
<gene>
    <name evidence="5" type="ORF">JK386_10605</name>
</gene>
<dbReference type="Proteomes" id="UP000663791">
    <property type="component" value="Unassembled WGS sequence"/>
</dbReference>
<evidence type="ECO:0000259" key="4">
    <source>
        <dbReference type="Pfam" id="PF09084"/>
    </source>
</evidence>
<evidence type="ECO:0000256" key="2">
    <source>
        <dbReference type="ARBA" id="ARBA00010742"/>
    </source>
</evidence>
<sequence>MIATAALALAACGGSEAAGGDGSLRVGVNHWVAKAAINLGTENDRFADEGIDDIKLETVGAAPAVIAALQSNKVDIAVLPTTSYLDALSKGIKLTAVAPLTGFPSDGEDQQKYDGFDFFVQPEAKIERPRDLEGKTVAVGARGDLVEMSISYLMTEDGGDPKKVDWIQLVAAPALEAFKAKRLDAAAFALPFADGAQTAGGEILTRLTWPLLDGAPILMWIGSPDLAKDAERLKTVQRALLSTNETANADPEGTLAAAAKEAGISVETMKARPEAFYFPTSYDKAELEALAQKMSDMGFLKNMPDIDASFATLPDAK</sequence>
<dbReference type="PANTHER" id="PTHR30024:SF47">
    <property type="entry name" value="TAURINE-BINDING PERIPLASMIC PROTEIN"/>
    <property type="match status" value="1"/>
</dbReference>
<comment type="caution">
    <text evidence="5">The sequence shown here is derived from an EMBL/GenBank/DDBJ whole genome shotgun (WGS) entry which is preliminary data.</text>
</comment>
<comment type="similarity">
    <text evidence="2">Belongs to the bacterial solute-binding protein SsuA/TauA family.</text>
</comment>
<dbReference type="Pfam" id="PF09084">
    <property type="entry name" value="NMT1"/>
    <property type="match status" value="1"/>
</dbReference>
<dbReference type="SUPFAM" id="SSF53850">
    <property type="entry name" value="Periplasmic binding protein-like II"/>
    <property type="match status" value="1"/>
</dbReference>
<dbReference type="RefSeq" id="WP_205291663.1">
    <property type="nucleotide sequence ID" value="NZ_CP074406.1"/>
</dbReference>
<dbReference type="EMBL" id="JAERTX010000008">
    <property type="protein sequence ID" value="MBM9460354.1"/>
    <property type="molecule type" value="Genomic_DNA"/>
</dbReference>
<dbReference type="Gene3D" id="3.40.190.10">
    <property type="entry name" value="Periplasmic binding protein-like II"/>
    <property type="match status" value="2"/>
</dbReference>
<name>A0A938YAM6_9ACTN</name>
<comment type="subcellular location">
    <subcellularLocation>
        <location evidence="1">Periplasm</location>
    </subcellularLocation>
</comment>
<accession>A0A938YAM6</accession>
<dbReference type="InterPro" id="IPR015168">
    <property type="entry name" value="SsuA/THI5"/>
</dbReference>
<feature type="domain" description="SsuA/THI5-like" evidence="4">
    <location>
        <begin position="41"/>
        <end position="252"/>
    </location>
</feature>
<protein>
    <submittedName>
        <fullName evidence="5">ABC transporter substrate-binding protein</fullName>
    </submittedName>
</protein>
<evidence type="ECO:0000256" key="1">
    <source>
        <dbReference type="ARBA" id="ARBA00004418"/>
    </source>
</evidence>
<evidence type="ECO:0000313" key="5">
    <source>
        <dbReference type="EMBL" id="MBM9460354.1"/>
    </source>
</evidence>
<dbReference type="AlphaFoldDB" id="A0A938YAM6"/>
<reference evidence="5" key="1">
    <citation type="submission" date="2021-01" db="EMBL/GenBank/DDBJ databases">
        <title>Novel species in genus Nocardioides.</title>
        <authorList>
            <person name="Zhang G."/>
        </authorList>
    </citation>
    <scope>NUCLEOTIDE SEQUENCE</scope>
    <source>
        <strain evidence="5">Zg-536</strain>
    </source>
</reference>
<evidence type="ECO:0000313" key="6">
    <source>
        <dbReference type="Proteomes" id="UP000663791"/>
    </source>
</evidence>
<dbReference type="PANTHER" id="PTHR30024">
    <property type="entry name" value="ALIPHATIC SULFONATES-BINDING PROTEIN-RELATED"/>
    <property type="match status" value="1"/>
</dbReference>
<dbReference type="GO" id="GO:0042597">
    <property type="term" value="C:periplasmic space"/>
    <property type="evidence" value="ECO:0007669"/>
    <property type="project" value="UniProtKB-SubCell"/>
</dbReference>
<keyword evidence="3" id="KW-0732">Signal</keyword>
<proteinExistence type="inferred from homology"/>
<keyword evidence="6" id="KW-1185">Reference proteome</keyword>
<organism evidence="5 6">
    <name type="scientific">Nocardioides faecalis</name>
    <dbReference type="NCBI Taxonomy" id="2803858"/>
    <lineage>
        <taxon>Bacteria</taxon>
        <taxon>Bacillati</taxon>
        <taxon>Actinomycetota</taxon>
        <taxon>Actinomycetes</taxon>
        <taxon>Propionibacteriales</taxon>
        <taxon>Nocardioidaceae</taxon>
        <taxon>Nocardioides</taxon>
    </lineage>
</organism>